<proteinExistence type="predicted"/>
<dbReference type="EMBL" id="JBBPBM010000006">
    <property type="protein sequence ID" value="KAK8578715.1"/>
    <property type="molecule type" value="Genomic_DNA"/>
</dbReference>
<organism evidence="1 2">
    <name type="scientific">Hibiscus sabdariffa</name>
    <name type="common">roselle</name>
    <dbReference type="NCBI Taxonomy" id="183260"/>
    <lineage>
        <taxon>Eukaryota</taxon>
        <taxon>Viridiplantae</taxon>
        <taxon>Streptophyta</taxon>
        <taxon>Embryophyta</taxon>
        <taxon>Tracheophyta</taxon>
        <taxon>Spermatophyta</taxon>
        <taxon>Magnoliopsida</taxon>
        <taxon>eudicotyledons</taxon>
        <taxon>Gunneridae</taxon>
        <taxon>Pentapetalae</taxon>
        <taxon>rosids</taxon>
        <taxon>malvids</taxon>
        <taxon>Malvales</taxon>
        <taxon>Malvaceae</taxon>
        <taxon>Malvoideae</taxon>
        <taxon>Hibiscus</taxon>
    </lineage>
</organism>
<accession>A0ABR2FCW4</accession>
<keyword evidence="2" id="KW-1185">Reference proteome</keyword>
<dbReference type="Proteomes" id="UP001472677">
    <property type="component" value="Unassembled WGS sequence"/>
</dbReference>
<comment type="caution">
    <text evidence="1">The sequence shown here is derived from an EMBL/GenBank/DDBJ whole genome shotgun (WGS) entry which is preliminary data.</text>
</comment>
<evidence type="ECO:0000313" key="2">
    <source>
        <dbReference type="Proteomes" id="UP001472677"/>
    </source>
</evidence>
<reference evidence="1 2" key="1">
    <citation type="journal article" date="2024" name="G3 (Bethesda)">
        <title>Genome assembly of Hibiscus sabdariffa L. provides insights into metabolisms of medicinal natural products.</title>
        <authorList>
            <person name="Kim T."/>
        </authorList>
    </citation>
    <scope>NUCLEOTIDE SEQUENCE [LARGE SCALE GENOMIC DNA]</scope>
    <source>
        <strain evidence="1">TK-2024</strain>
        <tissue evidence="1">Old leaves</tissue>
    </source>
</reference>
<evidence type="ECO:0000313" key="1">
    <source>
        <dbReference type="EMBL" id="KAK8578715.1"/>
    </source>
</evidence>
<sequence>MRLFTLHGRDINLCCDDVLTTKFNNKLIEYFYNGLNATTKHLVDGSSNGPLLDYTYNSDVGVLEKFPWNYSQYPISRAASCMSAPGVFELDEFTALKAQISSLENKLKNLEGTSEVTPIQLAQKTATHRFSCEICGDNHSYEDCLQHVKNPNYVNNM</sequence>
<name>A0ABR2FCW4_9ROSI</name>
<gene>
    <name evidence="1" type="ORF">V6N12_069059</name>
</gene>
<protein>
    <submittedName>
        <fullName evidence="1">Uncharacterized protein</fullName>
    </submittedName>
</protein>